<dbReference type="EMBL" id="CAMXCT010000179">
    <property type="protein sequence ID" value="CAI3975074.1"/>
    <property type="molecule type" value="Genomic_DNA"/>
</dbReference>
<sequence>MIQLSRWPCDLSPGLHPRLVEILRGRVQVSRIVYISCNAESMAEDIAKLGTSTEELADDFIPTRAVAVDSFPQTIHVEVIALVERASRVPDRTEAAPVQAEEAGTPEPR</sequence>
<name>A0A9P1BKI1_9DINO</name>
<dbReference type="OrthoDB" id="10250660at2759"/>
<evidence type="ECO:0000313" key="2">
    <source>
        <dbReference type="EMBL" id="CAI3975074.1"/>
    </source>
</evidence>
<dbReference type="PANTHER" id="PTHR45904:SF2">
    <property type="entry name" value="TRNA (URACIL-5-)-METHYLTRANSFERASE HOMOLOG A"/>
    <property type="match status" value="1"/>
</dbReference>
<keyword evidence="4" id="KW-1185">Reference proteome</keyword>
<accession>A0A9P1BKI1</accession>
<organism evidence="2">
    <name type="scientific">Cladocopium goreaui</name>
    <dbReference type="NCBI Taxonomy" id="2562237"/>
    <lineage>
        <taxon>Eukaryota</taxon>
        <taxon>Sar</taxon>
        <taxon>Alveolata</taxon>
        <taxon>Dinophyceae</taxon>
        <taxon>Suessiales</taxon>
        <taxon>Symbiodiniaceae</taxon>
        <taxon>Cladocopium</taxon>
    </lineage>
</organism>
<dbReference type="Gene3D" id="3.40.50.150">
    <property type="entry name" value="Vaccinia Virus protein VP39"/>
    <property type="match status" value="1"/>
</dbReference>
<reference evidence="2" key="1">
    <citation type="submission" date="2022-10" db="EMBL/GenBank/DDBJ databases">
        <authorList>
            <person name="Chen Y."/>
            <person name="Dougan E. K."/>
            <person name="Chan C."/>
            <person name="Rhodes N."/>
            <person name="Thang M."/>
        </authorList>
    </citation>
    <scope>NUCLEOTIDE SEQUENCE</scope>
</reference>
<dbReference type="PANTHER" id="PTHR45904">
    <property type="entry name" value="TRNA (URACIL-5-)-METHYLTRANSFERASE"/>
    <property type="match status" value="1"/>
</dbReference>
<evidence type="ECO:0000313" key="3">
    <source>
        <dbReference type="EMBL" id="CAL1128449.1"/>
    </source>
</evidence>
<comment type="caution">
    <text evidence="2">The sequence shown here is derived from an EMBL/GenBank/DDBJ whole genome shotgun (WGS) entry which is preliminary data.</text>
</comment>
<dbReference type="PROSITE" id="PS01231">
    <property type="entry name" value="TRMA_2"/>
    <property type="match status" value="1"/>
</dbReference>
<dbReference type="InterPro" id="IPR030391">
    <property type="entry name" value="MeTrfase_TrmA_CS"/>
</dbReference>
<dbReference type="InterPro" id="IPR045850">
    <property type="entry name" value="TRM2_met"/>
</dbReference>
<gene>
    <name evidence="2" type="ORF">C1SCF055_LOCUS3436</name>
</gene>
<evidence type="ECO:0000313" key="4">
    <source>
        <dbReference type="Proteomes" id="UP001152797"/>
    </source>
</evidence>
<protein>
    <submittedName>
        <fullName evidence="2">Uncharacterized protein</fullName>
    </submittedName>
</protein>
<proteinExistence type="predicted"/>
<dbReference type="EMBL" id="CAMXCT030000179">
    <property type="protein sequence ID" value="CAL4762386.1"/>
    <property type="molecule type" value="Genomic_DNA"/>
</dbReference>
<dbReference type="InterPro" id="IPR029063">
    <property type="entry name" value="SAM-dependent_MTases_sf"/>
</dbReference>
<dbReference type="AlphaFoldDB" id="A0A9P1BKI1"/>
<dbReference type="EMBL" id="CAMXCT020000179">
    <property type="protein sequence ID" value="CAL1128449.1"/>
    <property type="molecule type" value="Genomic_DNA"/>
</dbReference>
<feature type="region of interest" description="Disordered" evidence="1">
    <location>
        <begin position="89"/>
        <end position="109"/>
    </location>
</feature>
<evidence type="ECO:0000256" key="1">
    <source>
        <dbReference type="SAM" id="MobiDB-lite"/>
    </source>
</evidence>
<dbReference type="Proteomes" id="UP001152797">
    <property type="component" value="Unassembled WGS sequence"/>
</dbReference>
<reference evidence="3" key="2">
    <citation type="submission" date="2024-04" db="EMBL/GenBank/DDBJ databases">
        <authorList>
            <person name="Chen Y."/>
            <person name="Shah S."/>
            <person name="Dougan E. K."/>
            <person name="Thang M."/>
            <person name="Chan C."/>
        </authorList>
    </citation>
    <scope>NUCLEOTIDE SEQUENCE [LARGE SCALE GENOMIC DNA]</scope>
</reference>
<dbReference type="GO" id="GO:0003723">
    <property type="term" value="F:RNA binding"/>
    <property type="evidence" value="ECO:0007669"/>
    <property type="project" value="TreeGrafter"/>
</dbReference>